<protein>
    <submittedName>
        <fullName evidence="1">Uncharacterized protein</fullName>
    </submittedName>
</protein>
<accession>A0A2S9H460</accession>
<dbReference type="RefSeq" id="WP_105530442.1">
    <property type="nucleotide sequence ID" value="NZ_PUGF01000002.1"/>
</dbReference>
<dbReference type="Proteomes" id="UP000237839">
    <property type="component" value="Unassembled WGS sequence"/>
</dbReference>
<dbReference type="OrthoDB" id="8755038at2"/>
<gene>
    <name evidence="1" type="ORF">S2091_0744</name>
</gene>
<evidence type="ECO:0000313" key="2">
    <source>
        <dbReference type="Proteomes" id="UP000237839"/>
    </source>
</evidence>
<evidence type="ECO:0000313" key="1">
    <source>
        <dbReference type="EMBL" id="PRC94741.1"/>
    </source>
</evidence>
<keyword evidence="2" id="KW-1185">Reference proteome</keyword>
<sequence length="78" mass="8603">MLGGPPPIGFKITGTYNKAKNVIEIIAYDGNEKGPLGTLVFDEKSNTLVENPSGNSPYHRRFNEIPDDAKSTLLRLRD</sequence>
<dbReference type="AlphaFoldDB" id="A0A2S9H460"/>
<dbReference type="EMBL" id="PUGF01000002">
    <property type="protein sequence ID" value="PRC94741.1"/>
    <property type="molecule type" value="Genomic_DNA"/>
</dbReference>
<name>A0A2S9H460_9BURK</name>
<reference evidence="1 2" key="1">
    <citation type="submission" date="2018-02" db="EMBL/GenBank/DDBJ databases">
        <title>Solimicrobium silvestre gen. nov., sp. nov., isolated from alpine forest soil.</title>
        <authorList>
            <person name="Margesin R."/>
            <person name="Albuquerque L."/>
            <person name="Zhang D.-C."/>
            <person name="Froufe H.J.C."/>
            <person name="Severino R."/>
            <person name="Roxo I."/>
            <person name="Egas C."/>
            <person name="Da Costa M.S."/>
        </authorList>
    </citation>
    <scope>NUCLEOTIDE SEQUENCE [LARGE SCALE GENOMIC DNA]</scope>
    <source>
        <strain evidence="1 2">S20-91</strain>
    </source>
</reference>
<proteinExistence type="predicted"/>
<comment type="caution">
    <text evidence="1">The sequence shown here is derived from an EMBL/GenBank/DDBJ whole genome shotgun (WGS) entry which is preliminary data.</text>
</comment>
<organism evidence="1 2">
    <name type="scientific">Solimicrobium silvestre</name>
    <dbReference type="NCBI Taxonomy" id="2099400"/>
    <lineage>
        <taxon>Bacteria</taxon>
        <taxon>Pseudomonadati</taxon>
        <taxon>Pseudomonadota</taxon>
        <taxon>Betaproteobacteria</taxon>
        <taxon>Burkholderiales</taxon>
        <taxon>Oxalobacteraceae</taxon>
        <taxon>Solimicrobium</taxon>
    </lineage>
</organism>